<dbReference type="InterPro" id="IPR001932">
    <property type="entry name" value="PPM-type_phosphatase-like_dom"/>
</dbReference>
<dbReference type="Proteomes" id="UP001225598">
    <property type="component" value="Chromosome"/>
</dbReference>
<dbReference type="SUPFAM" id="SSF81606">
    <property type="entry name" value="PP2C-like"/>
    <property type="match status" value="1"/>
</dbReference>
<organism evidence="4 5">
    <name type="scientific">Corynebacterium breve</name>
    <dbReference type="NCBI Taxonomy" id="3049799"/>
    <lineage>
        <taxon>Bacteria</taxon>
        <taxon>Bacillati</taxon>
        <taxon>Actinomycetota</taxon>
        <taxon>Actinomycetes</taxon>
        <taxon>Mycobacteriales</taxon>
        <taxon>Corynebacteriaceae</taxon>
        <taxon>Corynebacterium</taxon>
    </lineage>
</organism>
<keyword evidence="2" id="KW-0812">Transmembrane</keyword>
<feature type="domain" description="PPM-type phosphatase" evidence="3">
    <location>
        <begin position="6"/>
        <end position="235"/>
    </location>
</feature>
<dbReference type="SMART" id="SM00331">
    <property type="entry name" value="PP2C_SIG"/>
    <property type="match status" value="1"/>
</dbReference>
<keyword evidence="2" id="KW-1133">Transmembrane helix</keyword>
<dbReference type="CDD" id="cd00143">
    <property type="entry name" value="PP2Cc"/>
    <property type="match status" value="1"/>
</dbReference>
<gene>
    <name evidence="4" type="ORF">QP027_11745</name>
</gene>
<dbReference type="PROSITE" id="PS51746">
    <property type="entry name" value="PPM_2"/>
    <property type="match status" value="1"/>
</dbReference>
<dbReference type="InterPro" id="IPR036457">
    <property type="entry name" value="PPM-type-like_dom_sf"/>
</dbReference>
<feature type="transmembrane region" description="Helical" evidence="2">
    <location>
        <begin position="316"/>
        <end position="339"/>
    </location>
</feature>
<proteinExistence type="predicted"/>
<evidence type="ECO:0000256" key="2">
    <source>
        <dbReference type="SAM" id="Phobius"/>
    </source>
</evidence>
<dbReference type="SMART" id="SM00332">
    <property type="entry name" value="PP2Cc"/>
    <property type="match status" value="1"/>
</dbReference>
<evidence type="ECO:0000259" key="3">
    <source>
        <dbReference type="PROSITE" id="PS51746"/>
    </source>
</evidence>
<name>A0ABY8VF47_9CORY</name>
<dbReference type="EMBL" id="CP126969">
    <property type="protein sequence ID" value="WIM67732.1"/>
    <property type="molecule type" value="Genomic_DNA"/>
</dbReference>
<reference evidence="4 5" key="1">
    <citation type="submission" date="2023-05" db="EMBL/GenBank/DDBJ databases">
        <title>Corynebacterium suedekumii sp. nov. and Corynebacterium breve sp. nov. isolated from raw cow's milk.</title>
        <authorList>
            <person name="Baer M.K."/>
            <person name="Mehl L."/>
            <person name="Hellmuth R."/>
            <person name="Marke G."/>
            <person name="Lipski A."/>
        </authorList>
    </citation>
    <scope>NUCLEOTIDE SEQUENCE [LARGE SCALE GENOMIC DNA]</scope>
    <source>
        <strain evidence="4 5">R4</strain>
    </source>
</reference>
<protein>
    <submittedName>
        <fullName evidence="4">Protein phosphatase 2C domain-containing protein</fullName>
    </submittedName>
</protein>
<dbReference type="Gene3D" id="3.60.40.10">
    <property type="entry name" value="PPM-type phosphatase domain"/>
    <property type="match status" value="1"/>
</dbReference>
<dbReference type="Pfam" id="PF13672">
    <property type="entry name" value="PP2C_2"/>
    <property type="match status" value="1"/>
</dbReference>
<dbReference type="RefSeq" id="WP_284825046.1">
    <property type="nucleotide sequence ID" value="NZ_CP126969.1"/>
</dbReference>
<keyword evidence="2" id="KW-0472">Membrane</keyword>
<feature type="region of interest" description="Disordered" evidence="1">
    <location>
        <begin position="258"/>
        <end position="309"/>
    </location>
</feature>
<evidence type="ECO:0000313" key="4">
    <source>
        <dbReference type="EMBL" id="WIM67732.1"/>
    </source>
</evidence>
<sequence length="460" mass="49601">MTLKLNYVATSDRGLVRGNNEDSAYAGPHLLLLADGMGGHAAGEVASQLMVEHMEHLDQDPGDADMLALLGAAADDANASIADSIREHPEQDGMGTTLTALMFNGTDFGMIHAGDSRGYLLRGDTLVQITVDDTFVQSLVEQGKLDPEDVSSHPQKSLILKAYTGRPVQPYLEQFAAEPGDRYLLCSDGLSDPVTSTTIQSALAEGSPEEAAQRLTELALRSGGPDNITIVIADVVDTAADDAPRLPTTPAIAGALALEQKDETHPNTAAGRAAALNRKPQVIPPNQNSSDDTGAPESGDDDEESHTRKPRIKGRAFWITLVTLLLIIILALLAIWFAMSKIDDRFYVTLNDNDEFVVEHGVDFEVFGKPLHEPIQQTCINSKNELKFVDVGELPKDCQVFSLSDLPKSAHSAAMDLPGGSFEEVSQQMHRLADEALPVCVSDKPEDEKRSTPNDCREVK</sequence>
<accession>A0ABY8VF47</accession>
<evidence type="ECO:0000256" key="1">
    <source>
        <dbReference type="SAM" id="MobiDB-lite"/>
    </source>
</evidence>
<keyword evidence="5" id="KW-1185">Reference proteome</keyword>
<evidence type="ECO:0000313" key="5">
    <source>
        <dbReference type="Proteomes" id="UP001225598"/>
    </source>
</evidence>